<organism evidence="3">
    <name type="scientific">Enterobius vermicularis</name>
    <name type="common">Human pinworm</name>
    <dbReference type="NCBI Taxonomy" id="51028"/>
    <lineage>
        <taxon>Eukaryota</taxon>
        <taxon>Metazoa</taxon>
        <taxon>Ecdysozoa</taxon>
        <taxon>Nematoda</taxon>
        <taxon>Chromadorea</taxon>
        <taxon>Rhabditida</taxon>
        <taxon>Spirurina</taxon>
        <taxon>Oxyuridomorpha</taxon>
        <taxon>Oxyuroidea</taxon>
        <taxon>Oxyuridae</taxon>
        <taxon>Enterobius</taxon>
    </lineage>
</organism>
<name>A0A0N4V2K2_ENTVE</name>
<evidence type="ECO:0000313" key="1">
    <source>
        <dbReference type="EMBL" id="VDD89016.1"/>
    </source>
</evidence>
<dbReference type="EMBL" id="UXUI01007719">
    <property type="protein sequence ID" value="VDD89016.1"/>
    <property type="molecule type" value="Genomic_DNA"/>
</dbReference>
<keyword evidence="2" id="KW-1185">Reference proteome</keyword>
<dbReference type="AlphaFoldDB" id="A0A0N4V2K2"/>
<reference evidence="1 2" key="2">
    <citation type="submission" date="2018-10" db="EMBL/GenBank/DDBJ databases">
        <authorList>
            <consortium name="Pathogen Informatics"/>
        </authorList>
    </citation>
    <scope>NUCLEOTIDE SEQUENCE [LARGE SCALE GENOMIC DNA]</scope>
</reference>
<gene>
    <name evidence="1" type="ORF">EVEC_LOCUS3935</name>
</gene>
<dbReference type="WBParaSite" id="EVEC_0000422701-mRNA-1">
    <property type="protein sequence ID" value="EVEC_0000422701-mRNA-1"/>
    <property type="gene ID" value="EVEC_0000422701"/>
</dbReference>
<reference evidence="3" key="1">
    <citation type="submission" date="2017-02" db="UniProtKB">
        <authorList>
            <consortium name="WormBaseParasite"/>
        </authorList>
    </citation>
    <scope>IDENTIFICATION</scope>
</reference>
<evidence type="ECO:0000313" key="2">
    <source>
        <dbReference type="Proteomes" id="UP000274131"/>
    </source>
</evidence>
<protein>
    <submittedName>
        <fullName evidence="1 3">Uncharacterized protein</fullName>
    </submittedName>
</protein>
<proteinExistence type="predicted"/>
<dbReference type="Proteomes" id="UP000274131">
    <property type="component" value="Unassembled WGS sequence"/>
</dbReference>
<sequence>MDEILHKRKCADGHNREYWGPRKKSVVMSATKIKIVKFRLSTSHFTAIRHNPETLIAVDSTADHLPQSAKPFE</sequence>
<accession>A0A0N4V2K2</accession>
<evidence type="ECO:0000313" key="3">
    <source>
        <dbReference type="WBParaSite" id="EVEC_0000422701-mRNA-1"/>
    </source>
</evidence>